<evidence type="ECO:0000256" key="1">
    <source>
        <dbReference type="SAM" id="MobiDB-lite"/>
    </source>
</evidence>
<protein>
    <submittedName>
        <fullName evidence="2">Uncharacterized protein</fullName>
    </submittedName>
</protein>
<feature type="compositionally biased region" description="Basic and acidic residues" evidence="1">
    <location>
        <begin position="57"/>
        <end position="79"/>
    </location>
</feature>
<name>K9ANF4_9MICO</name>
<dbReference type="RefSeq" id="WP_009376412.1">
    <property type="nucleotide sequence ID" value="NZ_AMSP01000002.1"/>
</dbReference>
<dbReference type="EMBL" id="AMSP01000002">
    <property type="protein sequence ID" value="EKU48834.1"/>
    <property type="molecule type" value="Genomic_DNA"/>
</dbReference>
<organism evidence="2 3">
    <name type="scientific">Brevibacterium casei S18</name>
    <dbReference type="NCBI Taxonomy" id="1229781"/>
    <lineage>
        <taxon>Bacteria</taxon>
        <taxon>Bacillati</taxon>
        <taxon>Actinomycetota</taxon>
        <taxon>Actinomycetes</taxon>
        <taxon>Micrococcales</taxon>
        <taxon>Brevibacteriaceae</taxon>
        <taxon>Brevibacterium</taxon>
    </lineage>
</organism>
<sequence length="110" mass="11923">MSARGSESHSDGPGEPDAAESSAHDSPRTGPSSESPAAESLSPTDSPTTSAATNEPSETRRRATAADDREKQERLERALRRYRATLRNEAESDASGFSAEHYRSQKPPHW</sequence>
<dbReference type="PATRIC" id="fig|1229781.4.peg.949"/>
<feature type="compositionally biased region" description="Low complexity" evidence="1">
    <location>
        <begin position="31"/>
        <end position="53"/>
    </location>
</feature>
<keyword evidence="3" id="KW-1185">Reference proteome</keyword>
<dbReference type="eggNOG" id="ENOG5031X8M">
    <property type="taxonomic scope" value="Bacteria"/>
</dbReference>
<feature type="region of interest" description="Disordered" evidence="1">
    <location>
        <begin position="1"/>
        <end position="110"/>
    </location>
</feature>
<evidence type="ECO:0000313" key="2">
    <source>
        <dbReference type="EMBL" id="EKU48834.1"/>
    </source>
</evidence>
<feature type="compositionally biased region" description="Basic and acidic residues" evidence="1">
    <location>
        <begin position="1"/>
        <end position="12"/>
    </location>
</feature>
<gene>
    <name evidence="2" type="ORF">C272_04725</name>
</gene>
<proteinExistence type="predicted"/>
<reference evidence="2 3" key="1">
    <citation type="submission" date="2012-09" db="EMBL/GenBank/DDBJ databases">
        <title>Genome Sequence of Brevibacterium casei S18.</title>
        <authorList>
            <person name="Sharma R."/>
            <person name="Singh A."/>
            <person name="Jangir P.K."/>
        </authorList>
    </citation>
    <scope>NUCLEOTIDE SEQUENCE [LARGE SCALE GENOMIC DNA]</scope>
    <source>
        <strain evidence="2 3">S18</strain>
    </source>
</reference>
<dbReference type="AlphaFoldDB" id="K9ANF4"/>
<comment type="caution">
    <text evidence="2">The sequence shown here is derived from an EMBL/GenBank/DDBJ whole genome shotgun (WGS) entry which is preliminary data.</text>
</comment>
<dbReference type="Proteomes" id="UP000009879">
    <property type="component" value="Unassembled WGS sequence"/>
</dbReference>
<evidence type="ECO:0000313" key="3">
    <source>
        <dbReference type="Proteomes" id="UP000009879"/>
    </source>
</evidence>
<accession>K9ANF4</accession>